<sequence length="284" mass="30970">MENAVEILDDFLTQQGVIDAGMKWQIQTGGRTNHVWHLRGASCELVCKLYNHGQDNPLFANTPAAEFACLQHLDGLGVAPSPHAFVETPLGQVLLYFYVKGEIWQRNARCVAELLGRVHSVNPPNILRHIAGGVDTIIAQTNGILERLDKATASGLLAQQPCIASVEEVPARFIHTDVVTANLIEGEKGLCLIDWQCPAIGDPIVDMAMFLSPAMHHIYGSSALGADEQLAFLAGFDAAQVDRYKRLAPLYHWRMAAYCAWRAQNGDAGYGDAAQAELDALELV</sequence>
<organism evidence="2 3">
    <name type="scientific">Paramylibacter ulvae</name>
    <dbReference type="NCBI Taxonomy" id="1651968"/>
    <lineage>
        <taxon>Bacteria</taxon>
        <taxon>Pseudomonadati</taxon>
        <taxon>Pseudomonadota</taxon>
        <taxon>Alphaproteobacteria</taxon>
        <taxon>Rhodobacterales</taxon>
        <taxon>Paracoccaceae</taxon>
        <taxon>Paramylibacter</taxon>
    </lineage>
</organism>
<evidence type="ECO:0000313" key="2">
    <source>
        <dbReference type="EMBL" id="GHA46959.1"/>
    </source>
</evidence>
<comment type="caution">
    <text evidence="2">The sequence shown here is derived from an EMBL/GenBank/DDBJ whole genome shotgun (WGS) entry which is preliminary data.</text>
</comment>
<dbReference type="Pfam" id="PF01636">
    <property type="entry name" value="APH"/>
    <property type="match status" value="1"/>
</dbReference>
<dbReference type="Gene3D" id="3.90.1200.10">
    <property type="match status" value="1"/>
</dbReference>
<dbReference type="EMBL" id="BMZF01000002">
    <property type="protein sequence ID" value="GHA46959.1"/>
    <property type="molecule type" value="Genomic_DNA"/>
</dbReference>
<proteinExistence type="predicted"/>
<protein>
    <recommendedName>
        <fullName evidence="1">Aminoglycoside phosphotransferase domain-containing protein</fullName>
    </recommendedName>
</protein>
<accession>A0ABQ3CY53</accession>
<gene>
    <name evidence="2" type="ORF">GCM10008927_09660</name>
</gene>
<dbReference type="RefSeq" id="WP_189639473.1">
    <property type="nucleotide sequence ID" value="NZ_BMZF01000002.1"/>
</dbReference>
<dbReference type="InterPro" id="IPR011009">
    <property type="entry name" value="Kinase-like_dom_sf"/>
</dbReference>
<name>A0ABQ3CY53_9RHOB</name>
<feature type="domain" description="Aminoglycoside phosphotransferase" evidence="1">
    <location>
        <begin position="28"/>
        <end position="249"/>
    </location>
</feature>
<dbReference type="InterPro" id="IPR002575">
    <property type="entry name" value="Aminoglycoside_PTrfase"/>
</dbReference>
<dbReference type="SUPFAM" id="SSF56112">
    <property type="entry name" value="Protein kinase-like (PK-like)"/>
    <property type="match status" value="1"/>
</dbReference>
<keyword evidence="3" id="KW-1185">Reference proteome</keyword>
<evidence type="ECO:0000259" key="1">
    <source>
        <dbReference type="Pfam" id="PF01636"/>
    </source>
</evidence>
<evidence type="ECO:0000313" key="3">
    <source>
        <dbReference type="Proteomes" id="UP000634455"/>
    </source>
</evidence>
<dbReference type="Proteomes" id="UP000634455">
    <property type="component" value="Unassembled WGS sequence"/>
</dbReference>
<reference evidence="3" key="1">
    <citation type="journal article" date="2019" name="Int. J. Syst. Evol. Microbiol.">
        <title>The Global Catalogue of Microorganisms (GCM) 10K type strain sequencing project: providing services to taxonomists for standard genome sequencing and annotation.</title>
        <authorList>
            <consortium name="The Broad Institute Genomics Platform"/>
            <consortium name="The Broad Institute Genome Sequencing Center for Infectious Disease"/>
            <person name="Wu L."/>
            <person name="Ma J."/>
        </authorList>
    </citation>
    <scope>NUCLEOTIDE SEQUENCE [LARGE SCALE GENOMIC DNA]</scope>
    <source>
        <strain evidence="3">KCTC 32465</strain>
    </source>
</reference>